<evidence type="ECO:0000313" key="4">
    <source>
        <dbReference type="Proteomes" id="UP001595767"/>
    </source>
</evidence>
<dbReference type="Proteomes" id="UP001595767">
    <property type="component" value="Unassembled WGS sequence"/>
</dbReference>
<comment type="similarity">
    <text evidence="1">Belongs to the short-chain dehydrogenases/reductases (SDR) family.</text>
</comment>
<evidence type="ECO:0000256" key="1">
    <source>
        <dbReference type="ARBA" id="ARBA00006484"/>
    </source>
</evidence>
<dbReference type="PRINTS" id="PR00080">
    <property type="entry name" value="SDRFAMILY"/>
</dbReference>
<dbReference type="NCBIfam" id="NF005559">
    <property type="entry name" value="PRK07231.1"/>
    <property type="match status" value="1"/>
</dbReference>
<dbReference type="PRINTS" id="PR00081">
    <property type="entry name" value="GDHRDH"/>
</dbReference>
<dbReference type="SUPFAM" id="SSF51735">
    <property type="entry name" value="NAD(P)-binding Rossmann-fold domains"/>
    <property type="match status" value="1"/>
</dbReference>
<dbReference type="InterPro" id="IPR020904">
    <property type="entry name" value="Sc_DH/Rdtase_CS"/>
</dbReference>
<evidence type="ECO:0000313" key="3">
    <source>
        <dbReference type="EMBL" id="MFC4127747.1"/>
    </source>
</evidence>
<dbReference type="PANTHER" id="PTHR24321:SF15">
    <property type="entry name" value="OXIDOREDUCTASE UCPA"/>
    <property type="match status" value="1"/>
</dbReference>
<comment type="caution">
    <text evidence="3">The sequence shown here is derived from an EMBL/GenBank/DDBJ whole genome shotgun (WGS) entry which is preliminary data.</text>
</comment>
<dbReference type="EC" id="1.1.1.47" evidence="3"/>
<dbReference type="InterPro" id="IPR002347">
    <property type="entry name" value="SDR_fam"/>
</dbReference>
<dbReference type="InterPro" id="IPR036291">
    <property type="entry name" value="NAD(P)-bd_dom_sf"/>
</dbReference>
<proteinExistence type="inferred from homology"/>
<name>A0ABV8LA83_9NOCA</name>
<evidence type="ECO:0000256" key="2">
    <source>
        <dbReference type="ARBA" id="ARBA00023002"/>
    </source>
</evidence>
<dbReference type="Pfam" id="PF13561">
    <property type="entry name" value="adh_short_C2"/>
    <property type="match status" value="1"/>
</dbReference>
<dbReference type="PANTHER" id="PTHR24321">
    <property type="entry name" value="DEHYDROGENASES, SHORT CHAIN"/>
    <property type="match status" value="1"/>
</dbReference>
<dbReference type="GO" id="GO:0047936">
    <property type="term" value="F:glucose 1-dehydrogenase [NAD(P)+] activity"/>
    <property type="evidence" value="ECO:0007669"/>
    <property type="project" value="UniProtKB-EC"/>
</dbReference>
<dbReference type="PROSITE" id="PS00061">
    <property type="entry name" value="ADH_SHORT"/>
    <property type="match status" value="1"/>
</dbReference>
<accession>A0ABV8LA83</accession>
<keyword evidence="4" id="KW-1185">Reference proteome</keyword>
<sequence>MDLSGKVVLVTGGARGLGAAFARGIVAAGGSVVIGDLLAEEGTAVAKELGERARFTHLDVTDPQSWQRAVETAVEAFGSLTGLVNNAGVTASGVPMVEEPLETFQRVIQVNLVSVQIGISAVVPAMRTAGGGSIVNISSAAGLVGLAHTGAYGAAKWGVRGLSKVAAIELAGDRIRVNSVHPGMVLTPMTAPTGISPADGGFPNAPLGRVGDPGELAGAVTYLLSDAASYTTGAELAVDGGWTAGPPIVRVNG</sequence>
<organism evidence="3 4">
    <name type="scientific">Nocardia rhizosphaerae</name>
    <dbReference type="NCBI Taxonomy" id="1691571"/>
    <lineage>
        <taxon>Bacteria</taxon>
        <taxon>Bacillati</taxon>
        <taxon>Actinomycetota</taxon>
        <taxon>Actinomycetes</taxon>
        <taxon>Mycobacteriales</taxon>
        <taxon>Nocardiaceae</taxon>
        <taxon>Nocardia</taxon>
    </lineage>
</organism>
<dbReference type="RefSeq" id="WP_378553417.1">
    <property type="nucleotide sequence ID" value="NZ_JBHSBA010000015.1"/>
</dbReference>
<dbReference type="Gene3D" id="3.40.50.720">
    <property type="entry name" value="NAD(P)-binding Rossmann-like Domain"/>
    <property type="match status" value="1"/>
</dbReference>
<keyword evidence="2 3" id="KW-0560">Oxidoreductase</keyword>
<reference evidence="4" key="1">
    <citation type="journal article" date="2019" name="Int. J. Syst. Evol. Microbiol.">
        <title>The Global Catalogue of Microorganisms (GCM) 10K type strain sequencing project: providing services to taxonomists for standard genome sequencing and annotation.</title>
        <authorList>
            <consortium name="The Broad Institute Genomics Platform"/>
            <consortium name="The Broad Institute Genome Sequencing Center for Infectious Disease"/>
            <person name="Wu L."/>
            <person name="Ma J."/>
        </authorList>
    </citation>
    <scope>NUCLEOTIDE SEQUENCE [LARGE SCALE GENOMIC DNA]</scope>
    <source>
        <strain evidence="4">CGMCC 4.7204</strain>
    </source>
</reference>
<dbReference type="EMBL" id="JBHSBA010000015">
    <property type="protein sequence ID" value="MFC4127747.1"/>
    <property type="molecule type" value="Genomic_DNA"/>
</dbReference>
<protein>
    <submittedName>
        <fullName evidence="3">Glucose 1-dehydrogenase</fullName>
        <ecNumber evidence="3">1.1.1.47</ecNumber>
    </submittedName>
</protein>
<gene>
    <name evidence="3" type="ORF">ACFOW8_22735</name>
</gene>